<dbReference type="EMBL" id="SMUV01000043">
    <property type="protein sequence ID" value="TDK51797.1"/>
    <property type="molecule type" value="Genomic_DNA"/>
</dbReference>
<dbReference type="Gene3D" id="3.40.630.30">
    <property type="match status" value="1"/>
</dbReference>
<dbReference type="InterPro" id="IPR016181">
    <property type="entry name" value="Acyl_CoA_acyltransferase"/>
</dbReference>
<dbReference type="AlphaFoldDB" id="A0A4R5VGK2"/>
<dbReference type="OrthoDB" id="9797417at2"/>
<dbReference type="SUPFAM" id="SSF55729">
    <property type="entry name" value="Acyl-CoA N-acyltransferases (Nat)"/>
    <property type="match status" value="1"/>
</dbReference>
<dbReference type="InterPro" id="IPR000182">
    <property type="entry name" value="GNAT_dom"/>
</dbReference>
<dbReference type="CDD" id="cd04301">
    <property type="entry name" value="NAT_SF"/>
    <property type="match status" value="1"/>
</dbReference>
<evidence type="ECO:0000313" key="4">
    <source>
        <dbReference type="Proteomes" id="UP000295301"/>
    </source>
</evidence>
<proteinExistence type="predicted"/>
<comment type="caution">
    <text evidence="3">The sequence shown here is derived from an EMBL/GenBank/DDBJ whole genome shotgun (WGS) entry which is preliminary data.</text>
</comment>
<feature type="region of interest" description="Disordered" evidence="1">
    <location>
        <begin position="141"/>
        <end position="165"/>
    </location>
</feature>
<dbReference type="InterPro" id="IPR050276">
    <property type="entry name" value="MshD_Acetyltransferase"/>
</dbReference>
<reference evidence="3 4" key="1">
    <citation type="submission" date="2019-03" db="EMBL/GenBank/DDBJ databases">
        <title>Ruegeria lutea sp. nov., a novel strain, isolated from marine sediment, the Masan Bay, South Korea.</title>
        <authorList>
            <person name="Kim J."/>
            <person name="Kim D.-Y."/>
            <person name="Lee S.-S."/>
        </authorList>
    </citation>
    <scope>NUCLEOTIDE SEQUENCE [LARGE SCALE GENOMIC DNA]</scope>
    <source>
        <strain evidence="3 4">318-1</strain>
    </source>
</reference>
<evidence type="ECO:0000313" key="3">
    <source>
        <dbReference type="EMBL" id="TDK51797.1"/>
    </source>
</evidence>
<keyword evidence="3" id="KW-0808">Transferase</keyword>
<dbReference type="Proteomes" id="UP000295301">
    <property type="component" value="Unassembled WGS sequence"/>
</dbReference>
<dbReference type="GO" id="GO:0016747">
    <property type="term" value="F:acyltransferase activity, transferring groups other than amino-acyl groups"/>
    <property type="evidence" value="ECO:0007669"/>
    <property type="project" value="InterPro"/>
</dbReference>
<organism evidence="3 4">
    <name type="scientific">Antarcticimicrobium luteum</name>
    <dbReference type="NCBI Taxonomy" id="2547397"/>
    <lineage>
        <taxon>Bacteria</taxon>
        <taxon>Pseudomonadati</taxon>
        <taxon>Pseudomonadota</taxon>
        <taxon>Alphaproteobacteria</taxon>
        <taxon>Rhodobacterales</taxon>
        <taxon>Paracoccaceae</taxon>
        <taxon>Antarcticimicrobium</taxon>
    </lineage>
</organism>
<feature type="domain" description="N-acetyltransferase" evidence="2">
    <location>
        <begin position="3"/>
        <end position="162"/>
    </location>
</feature>
<dbReference type="Pfam" id="PF13508">
    <property type="entry name" value="Acetyltransf_7"/>
    <property type="match status" value="1"/>
</dbReference>
<dbReference type="PANTHER" id="PTHR43617">
    <property type="entry name" value="L-AMINO ACID N-ACETYLTRANSFERASE"/>
    <property type="match status" value="1"/>
</dbReference>
<accession>A0A4R5VGK2</accession>
<evidence type="ECO:0000259" key="2">
    <source>
        <dbReference type="PROSITE" id="PS51186"/>
    </source>
</evidence>
<keyword evidence="4" id="KW-1185">Reference proteome</keyword>
<sequence length="165" mass="18084">MMVHLRPARPVDAGALGDILYTFQIEMYGRPKMWSGAETIAYCGEMIDNGWVTVAEVAAEAGTETGTEAGAETGVRVVGFLARDGEEVCSLYVAPGARGAGVGQRLMDAARETRARLWLRVMAYNAGARRFYRRNGFSDVGRSDGSENEENLPAITMEWRREGTR</sequence>
<gene>
    <name evidence="3" type="ORF">E1832_02575</name>
</gene>
<dbReference type="PROSITE" id="PS51186">
    <property type="entry name" value="GNAT"/>
    <property type="match status" value="1"/>
</dbReference>
<evidence type="ECO:0000256" key="1">
    <source>
        <dbReference type="SAM" id="MobiDB-lite"/>
    </source>
</evidence>
<name>A0A4R5VGK2_9RHOB</name>
<protein>
    <submittedName>
        <fullName evidence="3">N-acetyltransferase</fullName>
    </submittedName>
</protein>